<evidence type="ECO:0000259" key="6">
    <source>
        <dbReference type="PROSITE" id="PS50016"/>
    </source>
</evidence>
<reference evidence="7 8" key="1">
    <citation type="submission" date="2017-07" db="EMBL/GenBank/DDBJ databases">
        <title>An improved, manually edited Actinidia chinensis var. chinensis (kiwifruit) genome highlights the challenges associated with draft genomes and gene prediction in plants.</title>
        <authorList>
            <person name="Pilkington S."/>
            <person name="Crowhurst R."/>
            <person name="Hilario E."/>
            <person name="Nardozza S."/>
            <person name="Fraser L."/>
            <person name="Peng Y."/>
            <person name="Gunaseelan K."/>
            <person name="Simpson R."/>
            <person name="Tahir J."/>
            <person name="Deroles S."/>
            <person name="Templeton K."/>
            <person name="Luo Z."/>
            <person name="Davy M."/>
            <person name="Cheng C."/>
            <person name="Mcneilage M."/>
            <person name="Scaglione D."/>
            <person name="Liu Y."/>
            <person name="Zhang Q."/>
            <person name="Datson P."/>
            <person name="De Silva N."/>
            <person name="Gardiner S."/>
            <person name="Bassett H."/>
            <person name="Chagne D."/>
            <person name="Mccallum J."/>
            <person name="Dzierzon H."/>
            <person name="Deng C."/>
            <person name="Wang Y.-Y."/>
            <person name="Barron N."/>
            <person name="Manako K."/>
            <person name="Bowen J."/>
            <person name="Foster T."/>
            <person name="Erridge Z."/>
            <person name="Tiffin H."/>
            <person name="Waite C."/>
            <person name="Davies K."/>
            <person name="Grierson E."/>
            <person name="Laing W."/>
            <person name="Kirk R."/>
            <person name="Chen X."/>
            <person name="Wood M."/>
            <person name="Montefiori M."/>
            <person name="Brummell D."/>
            <person name="Schwinn K."/>
            <person name="Catanach A."/>
            <person name="Fullerton C."/>
            <person name="Li D."/>
            <person name="Meiyalaghan S."/>
            <person name="Nieuwenhuizen N."/>
            <person name="Read N."/>
            <person name="Prakash R."/>
            <person name="Hunter D."/>
            <person name="Zhang H."/>
            <person name="Mckenzie M."/>
            <person name="Knabel M."/>
            <person name="Harris A."/>
            <person name="Allan A."/>
            <person name="Chen A."/>
            <person name="Janssen B."/>
            <person name="Plunkett B."/>
            <person name="Dwamena C."/>
            <person name="Voogd C."/>
            <person name="Leif D."/>
            <person name="Lafferty D."/>
            <person name="Souleyre E."/>
            <person name="Varkonyi-Gasic E."/>
            <person name="Gambi F."/>
            <person name="Hanley J."/>
            <person name="Yao J.-L."/>
            <person name="Cheung J."/>
            <person name="David K."/>
            <person name="Warren B."/>
            <person name="Marsh K."/>
            <person name="Snowden K."/>
            <person name="Lin-Wang K."/>
            <person name="Brian L."/>
            <person name="Martinez-Sanchez M."/>
            <person name="Wang M."/>
            <person name="Ileperuma N."/>
            <person name="Macnee N."/>
            <person name="Campin R."/>
            <person name="Mcatee P."/>
            <person name="Drummond R."/>
            <person name="Espley R."/>
            <person name="Ireland H."/>
            <person name="Wu R."/>
            <person name="Atkinson R."/>
            <person name="Karunairetnam S."/>
            <person name="Bulley S."/>
            <person name="Chunkath S."/>
            <person name="Hanley Z."/>
            <person name="Storey R."/>
            <person name="Thrimawithana A."/>
            <person name="Thomson S."/>
            <person name="David C."/>
            <person name="Testolin R."/>
        </authorList>
    </citation>
    <scope>NUCLEOTIDE SEQUENCE [LARGE SCALE GENOMIC DNA]</scope>
    <source>
        <strain evidence="8">cv. Red5</strain>
        <tissue evidence="7">Young leaf</tissue>
    </source>
</reference>
<dbReference type="PANTHER" id="PTHR47863:SF5">
    <property type="entry name" value="HOMEODOMAIN-LIKE PROTEIN WITH RING_FYVE_PHD-TYPE ZINC FINGER DOMAIN-CONTAINING PROTEIN-RELATED"/>
    <property type="match status" value="1"/>
</dbReference>
<dbReference type="STRING" id="1590841.A0A2R6PTQ6"/>
<keyword evidence="2 4" id="KW-0863">Zinc-finger</keyword>
<dbReference type="Gene3D" id="3.30.40.10">
    <property type="entry name" value="Zinc/RING finger domain, C3HC4 (zinc finger)"/>
    <property type="match status" value="1"/>
</dbReference>
<dbReference type="InterPro" id="IPR019787">
    <property type="entry name" value="Znf_PHD-finger"/>
</dbReference>
<accession>A0A2R6PTQ6</accession>
<dbReference type="OrthoDB" id="608866at2759"/>
<feature type="compositionally biased region" description="Basic and acidic residues" evidence="5">
    <location>
        <begin position="233"/>
        <end position="259"/>
    </location>
</feature>
<reference evidence="8" key="2">
    <citation type="journal article" date="2018" name="BMC Genomics">
        <title>A manually annotated Actinidia chinensis var. chinensis (kiwifruit) genome highlights the challenges associated with draft genomes and gene prediction in plants.</title>
        <authorList>
            <person name="Pilkington S.M."/>
            <person name="Crowhurst R."/>
            <person name="Hilario E."/>
            <person name="Nardozza S."/>
            <person name="Fraser L."/>
            <person name="Peng Y."/>
            <person name="Gunaseelan K."/>
            <person name="Simpson R."/>
            <person name="Tahir J."/>
            <person name="Deroles S.C."/>
            <person name="Templeton K."/>
            <person name="Luo Z."/>
            <person name="Davy M."/>
            <person name="Cheng C."/>
            <person name="McNeilage M."/>
            <person name="Scaglione D."/>
            <person name="Liu Y."/>
            <person name="Zhang Q."/>
            <person name="Datson P."/>
            <person name="De Silva N."/>
            <person name="Gardiner S.E."/>
            <person name="Bassett H."/>
            <person name="Chagne D."/>
            <person name="McCallum J."/>
            <person name="Dzierzon H."/>
            <person name="Deng C."/>
            <person name="Wang Y.Y."/>
            <person name="Barron L."/>
            <person name="Manako K."/>
            <person name="Bowen J."/>
            <person name="Foster T.M."/>
            <person name="Erridge Z.A."/>
            <person name="Tiffin H."/>
            <person name="Waite C.N."/>
            <person name="Davies K.M."/>
            <person name="Grierson E.P."/>
            <person name="Laing W.A."/>
            <person name="Kirk R."/>
            <person name="Chen X."/>
            <person name="Wood M."/>
            <person name="Montefiori M."/>
            <person name="Brummell D.A."/>
            <person name="Schwinn K.E."/>
            <person name="Catanach A."/>
            <person name="Fullerton C."/>
            <person name="Li D."/>
            <person name="Meiyalaghan S."/>
            <person name="Nieuwenhuizen N."/>
            <person name="Read N."/>
            <person name="Prakash R."/>
            <person name="Hunter D."/>
            <person name="Zhang H."/>
            <person name="McKenzie M."/>
            <person name="Knabel M."/>
            <person name="Harris A."/>
            <person name="Allan A.C."/>
            <person name="Gleave A."/>
            <person name="Chen A."/>
            <person name="Janssen B.J."/>
            <person name="Plunkett B."/>
            <person name="Ampomah-Dwamena C."/>
            <person name="Voogd C."/>
            <person name="Leif D."/>
            <person name="Lafferty D."/>
            <person name="Souleyre E.J.F."/>
            <person name="Varkonyi-Gasic E."/>
            <person name="Gambi F."/>
            <person name="Hanley J."/>
            <person name="Yao J.L."/>
            <person name="Cheung J."/>
            <person name="David K.M."/>
            <person name="Warren B."/>
            <person name="Marsh K."/>
            <person name="Snowden K.C."/>
            <person name="Lin-Wang K."/>
            <person name="Brian L."/>
            <person name="Martinez-Sanchez M."/>
            <person name="Wang M."/>
            <person name="Ileperuma N."/>
            <person name="Macnee N."/>
            <person name="Campin R."/>
            <person name="McAtee P."/>
            <person name="Drummond R.S.M."/>
            <person name="Espley R.V."/>
            <person name="Ireland H.S."/>
            <person name="Wu R."/>
            <person name="Atkinson R.G."/>
            <person name="Karunairetnam S."/>
            <person name="Bulley S."/>
            <person name="Chunkath S."/>
            <person name="Hanley Z."/>
            <person name="Storey R."/>
            <person name="Thrimawithana A.H."/>
            <person name="Thomson S."/>
            <person name="David C."/>
            <person name="Testolin R."/>
            <person name="Huang H."/>
            <person name="Hellens R.P."/>
            <person name="Schaffer R.J."/>
        </authorList>
    </citation>
    <scope>NUCLEOTIDE SEQUENCE [LARGE SCALE GENOMIC DNA]</scope>
    <source>
        <strain evidence="8">cv. Red5</strain>
    </source>
</reference>
<protein>
    <submittedName>
        <fullName evidence="7">Autoimmune regulator like</fullName>
    </submittedName>
</protein>
<dbReference type="InParanoid" id="A0A2R6PTQ6"/>
<dbReference type="InterPro" id="IPR019786">
    <property type="entry name" value="Zinc_finger_PHD-type_CS"/>
</dbReference>
<dbReference type="PROSITE" id="PS50016">
    <property type="entry name" value="ZF_PHD_2"/>
    <property type="match status" value="1"/>
</dbReference>
<dbReference type="InterPro" id="IPR011011">
    <property type="entry name" value="Znf_FYVE_PHD"/>
</dbReference>
<dbReference type="PROSITE" id="PS01359">
    <property type="entry name" value="ZF_PHD_1"/>
    <property type="match status" value="1"/>
</dbReference>
<sequence length="514" mass="57292">MATSDKPVTVAFGTDLQISRSFRNITQGARVMFSTNLGQSIGVDEMRRKSDGGGRPRLCKLPPQPSAMAFSYLGQSIGSEAHPDCSHDEAWVNEANKDDRARQSRKLVPNRTGETVVVAEQSCAPQGIHDIENNLEINWIEKEVCIKCDKGGKLLVCSDTNCPLAVHEECMSCSAQFDSKGNYHCPYCSYKQAMLGTRKARKKALLAKKALSVFLDKGMVEGHLQKQKAQRVGRKETEPSKVLGDTKHDDTGNKVYGDEAGNHSVQLEEDQREERFDVECMTTICVHEVNERNDALSRCGDDARTDDGGQRNIAIEQRMQPGSIIACGDGGACSRKRDTGHRYEIVQVDNSVQERVLQGELAELQAGPLSASSVEKEKNIVEEELDSAEIVKEHGGRRQEEKAMQDQEQGTTGSSRERDFMPQEDPIASDSSHGDSGDVSPRLNCIKKKNQNAVESPNVDHPKRSVRKLSELKTMWCTKRKRMQRPDLTTGSQVQHFLMQDVKNYHGLLKRKKY</sequence>
<dbReference type="AlphaFoldDB" id="A0A2R6PTQ6"/>
<dbReference type="FunCoup" id="A0A2R6PTQ6">
    <property type="interactions" value="326"/>
</dbReference>
<feature type="domain" description="PHD-type" evidence="6">
    <location>
        <begin position="142"/>
        <end position="191"/>
    </location>
</feature>
<name>A0A2R6PTQ6_ACTCC</name>
<dbReference type="Gramene" id="PSR96455">
    <property type="protein sequence ID" value="PSR96455"/>
    <property type="gene ID" value="CEY00_Acc26507"/>
</dbReference>
<dbReference type="SUPFAM" id="SSF57903">
    <property type="entry name" value="FYVE/PHD zinc finger"/>
    <property type="match status" value="1"/>
</dbReference>
<evidence type="ECO:0000256" key="1">
    <source>
        <dbReference type="ARBA" id="ARBA00022723"/>
    </source>
</evidence>
<feature type="compositionally biased region" description="Basic and acidic residues" evidence="5">
    <location>
        <begin position="389"/>
        <end position="405"/>
    </location>
</feature>
<feature type="region of interest" description="Disordered" evidence="5">
    <location>
        <begin position="368"/>
        <end position="443"/>
    </location>
</feature>
<dbReference type="PANTHER" id="PTHR47863">
    <property type="entry name" value="RING/FYVE/PHD ZINC FINGER SUPERFAMILY PROTEIN"/>
    <property type="match status" value="1"/>
</dbReference>
<dbReference type="GO" id="GO:0008270">
    <property type="term" value="F:zinc ion binding"/>
    <property type="evidence" value="ECO:0007669"/>
    <property type="project" value="UniProtKB-KW"/>
</dbReference>
<evidence type="ECO:0000256" key="2">
    <source>
        <dbReference type="ARBA" id="ARBA00022771"/>
    </source>
</evidence>
<evidence type="ECO:0000313" key="7">
    <source>
        <dbReference type="EMBL" id="PSR96455.1"/>
    </source>
</evidence>
<dbReference type="EMBL" id="NKQK01000023">
    <property type="protein sequence ID" value="PSR96455.1"/>
    <property type="molecule type" value="Genomic_DNA"/>
</dbReference>
<evidence type="ECO:0000256" key="5">
    <source>
        <dbReference type="SAM" id="MobiDB-lite"/>
    </source>
</evidence>
<keyword evidence="1" id="KW-0479">Metal-binding</keyword>
<evidence type="ECO:0000256" key="3">
    <source>
        <dbReference type="ARBA" id="ARBA00022833"/>
    </source>
</evidence>
<dbReference type="Proteomes" id="UP000241394">
    <property type="component" value="Chromosome LG23"/>
</dbReference>
<dbReference type="InterPro" id="IPR001965">
    <property type="entry name" value="Znf_PHD"/>
</dbReference>
<comment type="caution">
    <text evidence="7">The sequence shown here is derived from an EMBL/GenBank/DDBJ whole genome shotgun (WGS) entry which is preliminary data.</text>
</comment>
<gene>
    <name evidence="7" type="ORF">CEY00_Acc26507</name>
</gene>
<feature type="region of interest" description="Disordered" evidence="5">
    <location>
        <begin position="225"/>
        <end position="259"/>
    </location>
</feature>
<dbReference type="InterPro" id="IPR013083">
    <property type="entry name" value="Znf_RING/FYVE/PHD"/>
</dbReference>
<evidence type="ECO:0000313" key="8">
    <source>
        <dbReference type="Proteomes" id="UP000241394"/>
    </source>
</evidence>
<keyword evidence="3" id="KW-0862">Zinc</keyword>
<dbReference type="SMART" id="SM00249">
    <property type="entry name" value="PHD"/>
    <property type="match status" value="1"/>
</dbReference>
<proteinExistence type="predicted"/>
<organism evidence="7 8">
    <name type="scientific">Actinidia chinensis var. chinensis</name>
    <name type="common">Chinese soft-hair kiwi</name>
    <dbReference type="NCBI Taxonomy" id="1590841"/>
    <lineage>
        <taxon>Eukaryota</taxon>
        <taxon>Viridiplantae</taxon>
        <taxon>Streptophyta</taxon>
        <taxon>Embryophyta</taxon>
        <taxon>Tracheophyta</taxon>
        <taxon>Spermatophyta</taxon>
        <taxon>Magnoliopsida</taxon>
        <taxon>eudicotyledons</taxon>
        <taxon>Gunneridae</taxon>
        <taxon>Pentapetalae</taxon>
        <taxon>asterids</taxon>
        <taxon>Ericales</taxon>
        <taxon>Actinidiaceae</taxon>
        <taxon>Actinidia</taxon>
    </lineage>
</organism>
<keyword evidence="8" id="KW-1185">Reference proteome</keyword>
<evidence type="ECO:0000256" key="4">
    <source>
        <dbReference type="PROSITE-ProRule" id="PRU00146"/>
    </source>
</evidence>